<feature type="site" description="Transition state stabilizer" evidence="5">
    <location>
        <position position="635"/>
    </location>
</feature>
<dbReference type="InterPro" id="IPR043129">
    <property type="entry name" value="ATPase_NBD"/>
</dbReference>
<sequence length="863" mass="94843">MAGSRRSVSSSSFNSSGPAPLDPTFTPSSTATATSQTSAPLTPLASLDLGPPGYNATIKLYERTESETTVFLGPWDVVNTEPRRVVWQCSYAGEVLEHFLPSDYPADIFPYVLHSQHRRFGDPREMELYLTFREPHRVRYTTIDGLMHDEYIDVRYEFTTIDCSMQFQGDVRGKDLVDWYDVDVVWSDTHRRTDSYGNVRGLGTIQRMKLWRDRYSSFHSLTLYANHRRRWKEYLVQDFDADFRQRDDRHRRLQLNARGARRASASESSHSHARERRFSASSIFRPRNSSSSSHGGASSAAAQPTGDLRYLGIQFTRNDRMQSGTDVSADRSLLLPASSIPHKELPRTGEHKLSFPQDYRRFIDLWNFAHDSDGQYDAPPPSRVELESPVMNGGSSQNHHVNGVAELPSPELLPTVEEPGTVGACALGRSCTDRKVRTVCGYVDGPAAGSIILSVNAGSSSVKVSVYSAEHGEAPVQLAEAQVSGLTAPPSVLDYTRGVEKIKKGEELSNKTLSQRDAFGVLLETLIEDTDLPQIGHKDDIGIVCHRIVHGGDYTKAQLISEDTYLVLEGLNDLAPLHNANSLGIVQTCIRDLASARNVACFDSQFHSTIPPHIRTYPIDPVIARSNKLRKYGFHGISYAFIARASAEFLGKSPDRLNLIALHLGSGASACAIKGGKSWDTSMGLTPLAGLPGATRSGSVDPSLVFHYASDVGKLSPASTKELHISRAEEILNKEAGWKALTGTTNFGVIAASEEPPMKLAFDLFVDRICGFIGSYYVSLRGEVDALVFAGGIGEKSDKLRRAVVDQIGCLGFALDENANATKLEGVVQDISAAGVKQKVLVCATDEQFEMARVCSEDDEFWP</sequence>
<dbReference type="PROSITE" id="PS01076">
    <property type="entry name" value="ACETATE_KINASE_2"/>
    <property type="match status" value="1"/>
</dbReference>
<dbReference type="PANTHER" id="PTHR21060">
    <property type="entry name" value="ACETATE KINASE"/>
    <property type="match status" value="1"/>
</dbReference>
<evidence type="ECO:0000256" key="2">
    <source>
        <dbReference type="ARBA" id="ARBA00022741"/>
    </source>
</evidence>
<proteinExistence type="inferred from homology"/>
<dbReference type="GO" id="GO:0008776">
    <property type="term" value="F:acetate kinase activity"/>
    <property type="evidence" value="ECO:0007669"/>
    <property type="project" value="UniProtKB-UniRule"/>
</dbReference>
<dbReference type="EC" id="2.7.2.1" evidence="5"/>
<feature type="compositionally biased region" description="Low complexity" evidence="6">
    <location>
        <begin position="1"/>
        <end position="16"/>
    </location>
</feature>
<feature type="binding site" evidence="5">
    <location>
        <begin position="663"/>
        <end position="667"/>
    </location>
    <ligand>
        <name>ATP</name>
        <dbReference type="ChEBI" id="CHEBI:30616"/>
    </ligand>
</feature>
<keyword evidence="4 5" id="KW-0067">ATP-binding</keyword>
<keyword evidence="1 5" id="KW-0808">Transferase</keyword>
<dbReference type="SUPFAM" id="SSF53067">
    <property type="entry name" value="Actin-like ATPase domain"/>
    <property type="match status" value="2"/>
</dbReference>
<keyword evidence="3 5" id="KW-0418">Kinase</keyword>
<comment type="pathway">
    <text evidence="5">Metabolic intermediate biosynthesis; acetyl-CoA biosynthesis; acetyl-CoA from acetate: step 1/2.</text>
</comment>
<dbReference type="InterPro" id="IPR023865">
    <property type="entry name" value="Aliphatic_acid_kinase_CS"/>
</dbReference>
<evidence type="ECO:0000313" key="7">
    <source>
        <dbReference type="EMBL" id="KAK0656058.1"/>
    </source>
</evidence>
<evidence type="ECO:0000313" key="8">
    <source>
        <dbReference type="Proteomes" id="UP001174936"/>
    </source>
</evidence>
<evidence type="ECO:0000256" key="4">
    <source>
        <dbReference type="ARBA" id="ARBA00022840"/>
    </source>
</evidence>
<dbReference type="Gene3D" id="3.30.420.40">
    <property type="match status" value="2"/>
</dbReference>
<evidence type="ECO:0000256" key="6">
    <source>
        <dbReference type="SAM" id="MobiDB-lite"/>
    </source>
</evidence>
<dbReference type="PRINTS" id="PR00471">
    <property type="entry name" value="ACETATEKNASE"/>
</dbReference>
<dbReference type="EMBL" id="JAULSV010000001">
    <property type="protein sequence ID" value="KAK0656058.1"/>
    <property type="molecule type" value="Genomic_DNA"/>
</dbReference>
<feature type="region of interest" description="Disordered" evidence="6">
    <location>
        <begin position="1"/>
        <end position="46"/>
    </location>
</feature>
<comment type="caution">
    <text evidence="5">Lacks conserved residue(s) required for the propagation of feature annotation.</text>
</comment>
<accession>A0AA39YNY9</accession>
<feature type="compositionally biased region" description="Low complexity" evidence="6">
    <location>
        <begin position="279"/>
        <end position="302"/>
    </location>
</feature>
<organism evidence="7 8">
    <name type="scientific">Cercophora newfieldiana</name>
    <dbReference type="NCBI Taxonomy" id="92897"/>
    <lineage>
        <taxon>Eukaryota</taxon>
        <taxon>Fungi</taxon>
        <taxon>Dikarya</taxon>
        <taxon>Ascomycota</taxon>
        <taxon>Pezizomycotina</taxon>
        <taxon>Sordariomycetes</taxon>
        <taxon>Sordariomycetidae</taxon>
        <taxon>Sordariales</taxon>
        <taxon>Lasiosphaeriaceae</taxon>
        <taxon>Cercophora</taxon>
    </lineage>
</organism>
<dbReference type="HAMAP" id="MF_00020">
    <property type="entry name" value="Acetate_kinase"/>
    <property type="match status" value="1"/>
</dbReference>
<name>A0AA39YNY9_9PEZI</name>
<dbReference type="AlphaFoldDB" id="A0AA39YNY9"/>
<evidence type="ECO:0000256" key="5">
    <source>
        <dbReference type="HAMAP-Rule" id="MF_03131"/>
    </source>
</evidence>
<dbReference type="Pfam" id="PF00871">
    <property type="entry name" value="Acetate_kinase"/>
    <property type="match status" value="1"/>
</dbReference>
<dbReference type="GO" id="GO:0006085">
    <property type="term" value="P:acetyl-CoA biosynthetic process"/>
    <property type="evidence" value="ECO:0007669"/>
    <property type="project" value="UniProtKB-UniRule"/>
</dbReference>
<comment type="similarity">
    <text evidence="5">Belongs to the acetokinase family.</text>
</comment>
<dbReference type="InterPro" id="IPR004372">
    <property type="entry name" value="Ac/propionate_kinase"/>
</dbReference>
<comment type="caution">
    <text evidence="7">The sequence shown here is derived from an EMBL/GenBank/DDBJ whole genome shotgun (WGS) entry which is preliminary data.</text>
</comment>
<feature type="compositionally biased region" description="Low complexity" evidence="6">
    <location>
        <begin position="23"/>
        <end position="43"/>
    </location>
</feature>
<feature type="active site" description="Proton donor/acceptor" evidence="5">
    <location>
        <position position="603"/>
    </location>
</feature>
<feature type="binding site" evidence="5">
    <location>
        <position position="463"/>
    </location>
    <ligand>
        <name>ATP</name>
        <dbReference type="ChEBI" id="CHEBI:30616"/>
    </ligand>
</feature>
<dbReference type="PANTHER" id="PTHR21060:SF15">
    <property type="entry name" value="ACETATE KINASE-RELATED"/>
    <property type="match status" value="1"/>
</dbReference>
<dbReference type="GO" id="GO:0005524">
    <property type="term" value="F:ATP binding"/>
    <property type="evidence" value="ECO:0007669"/>
    <property type="project" value="UniProtKB-KW"/>
</dbReference>
<gene>
    <name evidence="7" type="ORF">B0T16DRAFT_317106</name>
</gene>
<dbReference type="NCBIfam" id="TIGR00016">
    <property type="entry name" value="ackA"/>
    <property type="match status" value="1"/>
</dbReference>
<feature type="binding site" evidence="5">
    <location>
        <position position="847"/>
    </location>
    <ligand>
        <name>Mg(2+)</name>
        <dbReference type="ChEBI" id="CHEBI:18420"/>
    </ligand>
</feature>
<evidence type="ECO:0000256" key="1">
    <source>
        <dbReference type="ARBA" id="ARBA00022679"/>
    </source>
</evidence>
<keyword evidence="8" id="KW-1185">Reference proteome</keyword>
<dbReference type="GO" id="GO:0006083">
    <property type="term" value="P:acetate metabolic process"/>
    <property type="evidence" value="ECO:0007669"/>
    <property type="project" value="TreeGrafter"/>
</dbReference>
<keyword evidence="5" id="KW-0460">Magnesium</keyword>
<evidence type="ECO:0000256" key="3">
    <source>
        <dbReference type="ARBA" id="ARBA00022777"/>
    </source>
</evidence>
<feature type="region of interest" description="Disordered" evidence="6">
    <location>
        <begin position="255"/>
        <end position="303"/>
    </location>
</feature>
<feature type="binding site" evidence="5">
    <location>
        <position position="547"/>
    </location>
    <ligand>
        <name>substrate</name>
    </ligand>
</feature>
<dbReference type="Proteomes" id="UP001174936">
    <property type="component" value="Unassembled WGS sequence"/>
</dbReference>
<keyword evidence="2 5" id="KW-0547">Nucleotide-binding</keyword>
<dbReference type="InterPro" id="IPR000890">
    <property type="entry name" value="Aliphatic_acid_kin_short-chain"/>
</dbReference>
<reference evidence="7" key="1">
    <citation type="submission" date="2023-06" db="EMBL/GenBank/DDBJ databases">
        <title>Genome-scale phylogeny and comparative genomics of the fungal order Sordariales.</title>
        <authorList>
            <consortium name="Lawrence Berkeley National Laboratory"/>
            <person name="Hensen N."/>
            <person name="Bonometti L."/>
            <person name="Westerberg I."/>
            <person name="Brannstrom I.O."/>
            <person name="Guillou S."/>
            <person name="Cros-Aarteil S."/>
            <person name="Calhoun S."/>
            <person name="Haridas S."/>
            <person name="Kuo A."/>
            <person name="Mondo S."/>
            <person name="Pangilinan J."/>
            <person name="Riley R."/>
            <person name="Labutti K."/>
            <person name="Andreopoulos B."/>
            <person name="Lipzen A."/>
            <person name="Chen C."/>
            <person name="Yanf M."/>
            <person name="Daum C."/>
            <person name="Ng V."/>
            <person name="Clum A."/>
            <person name="Steindorff A."/>
            <person name="Ohm R."/>
            <person name="Martin F."/>
            <person name="Silar P."/>
            <person name="Natvig D."/>
            <person name="Lalanne C."/>
            <person name="Gautier V."/>
            <person name="Ament-Velasquez S.L."/>
            <person name="Kruys A."/>
            <person name="Hutchinson M.I."/>
            <person name="Powell A.J."/>
            <person name="Barry K."/>
            <person name="Miller A.N."/>
            <person name="Grigoriev I.V."/>
            <person name="Debuchy R."/>
            <person name="Gladieux P."/>
            <person name="Thoren M.H."/>
            <person name="Johannesson H."/>
        </authorList>
    </citation>
    <scope>NUCLEOTIDE SEQUENCE</scope>
    <source>
        <strain evidence="7">SMH2532-1</strain>
    </source>
</reference>
<feature type="compositionally biased region" description="Basic and acidic residues" evidence="6">
    <location>
        <begin position="269"/>
        <end position="278"/>
    </location>
</feature>
<feature type="binding site" evidence="5">
    <location>
        <position position="456"/>
    </location>
    <ligand>
        <name>Mg(2+)</name>
        <dbReference type="ChEBI" id="CHEBI:18420"/>
    </ligand>
</feature>
<comment type="catalytic activity">
    <reaction evidence="5">
        <text>acetate + ATP = acetyl phosphate + ADP</text>
        <dbReference type="Rhea" id="RHEA:11352"/>
        <dbReference type="ChEBI" id="CHEBI:22191"/>
        <dbReference type="ChEBI" id="CHEBI:30089"/>
        <dbReference type="ChEBI" id="CHEBI:30616"/>
        <dbReference type="ChEBI" id="CHEBI:456216"/>
        <dbReference type="EC" id="2.7.2.1"/>
    </reaction>
</comment>
<dbReference type="GO" id="GO:0000287">
    <property type="term" value="F:magnesium ion binding"/>
    <property type="evidence" value="ECO:0007669"/>
    <property type="project" value="UniProtKB-UniRule"/>
</dbReference>
<protein>
    <recommendedName>
        <fullName evidence="5">Probable acetate kinase</fullName>
        <ecNumber evidence="5">2.7.2.1</ecNumber>
    </recommendedName>
    <alternativeName>
        <fullName evidence="5">Acetokinase</fullName>
    </alternativeName>
</protein>
<comment type="cofactor">
    <cofactor evidence="5">
        <name>Mg(2+)</name>
        <dbReference type="ChEBI" id="CHEBI:18420"/>
    </cofactor>
</comment>
<feature type="site" description="Transition state stabilizer" evidence="5">
    <location>
        <position position="696"/>
    </location>
</feature>
<keyword evidence="5" id="KW-0479">Metal-binding</keyword>